<dbReference type="STRING" id="1121416.SAMN02745220_00679"/>
<protein>
    <recommendedName>
        <fullName evidence="3">Phage protein D</fullName>
    </recommendedName>
</protein>
<accession>A0A1M7XYM3</accession>
<sequence length="376" mass="40655">MQSSVELNLFIGPAVPVPAPRSVIDALRRVEVQIGSGDTPSGFQLTFSLSKRSPLQTLFLLTGGSSIPIVRVVIMVSMGAKAEVVMDGVMTHHEIQPGGAGGTSSLIVRGKDLTALMDFIEFNGLPYPAMPPALRVLTILAKYAAFGMVPMVIPSVVEDLPIPIERIPTQQGSDLTYVSQLASEVGYVFYIDPLPVPGTSRAYWGPEIKVGPPQPALNTDMDAFTNVESLSFRFDKETKEMPVVFIQDRVTRAPIPIPIPDITPMNPPLGLVPPLPPKLRYLNDTARLSPLGAVMQGMAYASQHSDAVTGEGSLNVSRYGRILKARQLVGVRGAGAAFDGLYYVKNVSHQIERGEYRQNFSLARNGLLSTLPRVHV</sequence>
<proteinExistence type="predicted"/>
<reference evidence="1 2" key="1">
    <citation type="submission" date="2016-12" db="EMBL/GenBank/DDBJ databases">
        <authorList>
            <person name="Song W.-J."/>
            <person name="Kurnit D.M."/>
        </authorList>
    </citation>
    <scope>NUCLEOTIDE SEQUENCE [LARGE SCALE GENOMIC DNA]</scope>
    <source>
        <strain evidence="1 2">DSM 18488</strain>
    </source>
</reference>
<keyword evidence="2" id="KW-1185">Reference proteome</keyword>
<dbReference type="RefSeq" id="WP_073612032.1">
    <property type="nucleotide sequence ID" value="NZ_FRFE01000002.1"/>
</dbReference>
<dbReference type="Proteomes" id="UP000184603">
    <property type="component" value="Unassembled WGS sequence"/>
</dbReference>
<gene>
    <name evidence="1" type="ORF">SAMN02745220_00679</name>
</gene>
<name>A0A1M7XYM3_9BACT</name>
<evidence type="ECO:0000313" key="1">
    <source>
        <dbReference type="EMBL" id="SHO44167.1"/>
    </source>
</evidence>
<dbReference type="EMBL" id="FRFE01000002">
    <property type="protein sequence ID" value="SHO44167.1"/>
    <property type="molecule type" value="Genomic_DNA"/>
</dbReference>
<evidence type="ECO:0008006" key="3">
    <source>
        <dbReference type="Google" id="ProtNLM"/>
    </source>
</evidence>
<organism evidence="1 2">
    <name type="scientific">Desulfopila aestuarii DSM 18488</name>
    <dbReference type="NCBI Taxonomy" id="1121416"/>
    <lineage>
        <taxon>Bacteria</taxon>
        <taxon>Pseudomonadati</taxon>
        <taxon>Thermodesulfobacteriota</taxon>
        <taxon>Desulfobulbia</taxon>
        <taxon>Desulfobulbales</taxon>
        <taxon>Desulfocapsaceae</taxon>
        <taxon>Desulfopila</taxon>
    </lineage>
</organism>
<dbReference type="AlphaFoldDB" id="A0A1M7XYM3"/>
<dbReference type="OrthoDB" id="262740at2"/>
<evidence type="ECO:0000313" key="2">
    <source>
        <dbReference type="Proteomes" id="UP000184603"/>
    </source>
</evidence>